<comment type="caution">
    <text evidence="2">The sequence shown here is derived from an EMBL/GenBank/DDBJ whole genome shotgun (WGS) entry which is preliminary data.</text>
</comment>
<dbReference type="OrthoDB" id="546811at2759"/>
<dbReference type="EMBL" id="JAEHOD010000011">
    <property type="protein sequence ID" value="KAG2450453.1"/>
    <property type="molecule type" value="Genomic_DNA"/>
</dbReference>
<reference evidence="2" key="1">
    <citation type="journal article" date="2020" name="bioRxiv">
        <title>Comparative genomics of Chlamydomonas.</title>
        <authorList>
            <person name="Craig R.J."/>
            <person name="Hasan A.R."/>
            <person name="Ness R.W."/>
            <person name="Keightley P.D."/>
        </authorList>
    </citation>
    <scope>NUCLEOTIDE SEQUENCE</scope>
    <source>
        <strain evidence="2">CCAP 11/173</strain>
    </source>
</reference>
<evidence type="ECO:0000256" key="1">
    <source>
        <dbReference type="SAM" id="MobiDB-lite"/>
    </source>
</evidence>
<dbReference type="AlphaFoldDB" id="A0A835WNG7"/>
<evidence type="ECO:0000313" key="3">
    <source>
        <dbReference type="Proteomes" id="UP000613740"/>
    </source>
</evidence>
<gene>
    <name evidence="2" type="ORF">HYH02_004955</name>
</gene>
<dbReference type="Proteomes" id="UP000613740">
    <property type="component" value="Unassembled WGS sequence"/>
</dbReference>
<sequence length="420" mass="44674">MEAYIAGSKSPAAPRSSTSTQMYSYGPKGSAERLRDSKNFVDGGSPLPVKTMSVLHRPYKPSMKNSENLDVQHQKDTAAFERRANSYRRLAQNGYHHNAPPGSILTTFEKGHIVDRGRGKSDVHEARGVYDPVNHSYRIPPAPSAAVGSSRDQRPSSAPHTRGAGGSYAAIHAAQTQQQQTHHDRTTTPFEHKLLQASRGTYNPLTHTYKNAPEGDYVERKAKEFQRLYELGHGVRRVQAGPTCDPITGEPLAHSPAPAAALPAPAAAEASTPGVGPTTSGAAAGGDGHFAATPTTPGAAALAAQKQRPTSAPRIGGGGGGGSVRKSMAGPSWGTYNPLTHEWSVKPADPKFEQQEKLVERQLGVSGQSAGRTSTPSRYGVYNPITNNWTVPPADPRVAEGLTFKPATLFSRPTAATIRM</sequence>
<accession>A0A835WNG7</accession>
<evidence type="ECO:0000313" key="2">
    <source>
        <dbReference type="EMBL" id="KAG2450453.1"/>
    </source>
</evidence>
<protein>
    <submittedName>
        <fullName evidence="2">Uncharacterized protein</fullName>
    </submittedName>
</protein>
<organism evidence="2 3">
    <name type="scientific">Chlamydomonas schloesseri</name>
    <dbReference type="NCBI Taxonomy" id="2026947"/>
    <lineage>
        <taxon>Eukaryota</taxon>
        <taxon>Viridiplantae</taxon>
        <taxon>Chlorophyta</taxon>
        <taxon>core chlorophytes</taxon>
        <taxon>Chlorophyceae</taxon>
        <taxon>CS clade</taxon>
        <taxon>Chlamydomonadales</taxon>
        <taxon>Chlamydomonadaceae</taxon>
        <taxon>Chlamydomonas</taxon>
    </lineage>
</organism>
<feature type="region of interest" description="Disordered" evidence="1">
    <location>
        <begin position="133"/>
        <end position="165"/>
    </location>
</feature>
<feature type="compositionally biased region" description="Basic and acidic residues" evidence="1">
    <location>
        <begin position="30"/>
        <end position="39"/>
    </location>
</feature>
<feature type="region of interest" description="Disordered" evidence="1">
    <location>
        <begin position="1"/>
        <end position="47"/>
    </location>
</feature>
<feature type="compositionally biased region" description="Low complexity" evidence="1">
    <location>
        <begin position="289"/>
        <end position="304"/>
    </location>
</feature>
<feature type="compositionally biased region" description="Low complexity" evidence="1">
    <location>
        <begin position="250"/>
        <end position="271"/>
    </location>
</feature>
<feature type="region of interest" description="Disordered" evidence="1">
    <location>
        <begin position="245"/>
        <end position="335"/>
    </location>
</feature>
<keyword evidence="3" id="KW-1185">Reference proteome</keyword>
<proteinExistence type="predicted"/>
<name>A0A835WNG7_9CHLO</name>